<dbReference type="Gene3D" id="1.25.10.10">
    <property type="entry name" value="Leucine-rich Repeat Variant"/>
    <property type="match status" value="1"/>
</dbReference>
<evidence type="ECO:0000256" key="3">
    <source>
        <dbReference type="ARBA" id="ARBA00022517"/>
    </source>
</evidence>
<dbReference type="SMART" id="SM01036">
    <property type="entry name" value="BP28CT"/>
    <property type="match status" value="1"/>
</dbReference>
<comment type="similarity">
    <text evidence="2">Belongs to the HEATR1/UTP10 family.</text>
</comment>
<dbReference type="Pfam" id="PF23243">
    <property type="entry name" value="HEAT_HEATR1"/>
    <property type="match status" value="1"/>
</dbReference>
<accession>A0AAW2RSB1</accession>
<dbReference type="GO" id="GO:0045943">
    <property type="term" value="P:positive regulation of transcription by RNA polymerase I"/>
    <property type="evidence" value="ECO:0007669"/>
    <property type="project" value="TreeGrafter"/>
</dbReference>
<dbReference type="InterPro" id="IPR011989">
    <property type="entry name" value="ARM-like"/>
</dbReference>
<evidence type="ECO:0000256" key="5">
    <source>
        <dbReference type="ARBA" id="ARBA00023242"/>
    </source>
</evidence>
<name>A0AAW2RSB1_9LAMI</name>
<dbReference type="GO" id="GO:0030515">
    <property type="term" value="F:snoRNA binding"/>
    <property type="evidence" value="ECO:0007669"/>
    <property type="project" value="TreeGrafter"/>
</dbReference>
<reference evidence="8" key="1">
    <citation type="submission" date="2020-06" db="EMBL/GenBank/DDBJ databases">
        <authorList>
            <person name="Li T."/>
            <person name="Hu X."/>
            <person name="Zhang T."/>
            <person name="Song X."/>
            <person name="Zhang H."/>
            <person name="Dai N."/>
            <person name="Sheng W."/>
            <person name="Hou X."/>
            <person name="Wei L."/>
        </authorList>
    </citation>
    <scope>NUCLEOTIDE SEQUENCE</scope>
    <source>
        <strain evidence="8">KEN8</strain>
        <tissue evidence="8">Leaf</tissue>
    </source>
</reference>
<reference evidence="8" key="2">
    <citation type="journal article" date="2024" name="Plant">
        <title>Genomic evolution and insights into agronomic trait innovations of Sesamum species.</title>
        <authorList>
            <person name="Miao H."/>
            <person name="Wang L."/>
            <person name="Qu L."/>
            <person name="Liu H."/>
            <person name="Sun Y."/>
            <person name="Le M."/>
            <person name="Wang Q."/>
            <person name="Wei S."/>
            <person name="Zheng Y."/>
            <person name="Lin W."/>
            <person name="Duan Y."/>
            <person name="Cao H."/>
            <person name="Xiong S."/>
            <person name="Wang X."/>
            <person name="Wei L."/>
            <person name="Li C."/>
            <person name="Ma Q."/>
            <person name="Ju M."/>
            <person name="Zhao R."/>
            <person name="Li G."/>
            <person name="Mu C."/>
            <person name="Tian Q."/>
            <person name="Mei H."/>
            <person name="Zhang T."/>
            <person name="Gao T."/>
            <person name="Zhang H."/>
        </authorList>
    </citation>
    <scope>NUCLEOTIDE SEQUENCE</scope>
    <source>
        <strain evidence="8">KEN8</strain>
    </source>
</reference>
<dbReference type="InterPro" id="IPR022125">
    <property type="entry name" value="U3snoRNP10_N"/>
</dbReference>
<proteinExistence type="inferred from homology"/>
<dbReference type="GO" id="GO:0032040">
    <property type="term" value="C:small-subunit processome"/>
    <property type="evidence" value="ECO:0007669"/>
    <property type="project" value="TreeGrafter"/>
</dbReference>
<keyword evidence="6" id="KW-0687">Ribonucleoprotein</keyword>
<protein>
    <recommendedName>
        <fullName evidence="7">BP28 C-terminal domain-containing protein</fullName>
    </recommendedName>
</protein>
<feature type="domain" description="BP28 C-terminal" evidence="7">
    <location>
        <begin position="1820"/>
        <end position="1989"/>
    </location>
</feature>
<dbReference type="Pfam" id="PF12397">
    <property type="entry name" value="U3snoRNP10"/>
    <property type="match status" value="1"/>
</dbReference>
<gene>
    <name evidence="8" type="ORF">Scaly_0514400</name>
</gene>
<dbReference type="GO" id="GO:0034455">
    <property type="term" value="C:t-UTP complex"/>
    <property type="evidence" value="ECO:0007669"/>
    <property type="project" value="TreeGrafter"/>
</dbReference>
<evidence type="ECO:0000313" key="8">
    <source>
        <dbReference type="EMBL" id="KAL0382271.1"/>
    </source>
</evidence>
<comment type="subcellular location">
    <subcellularLocation>
        <location evidence="1">Nucleus</location>
        <location evidence="1">Nucleolus</location>
    </subcellularLocation>
</comment>
<dbReference type="SUPFAM" id="SSF48371">
    <property type="entry name" value="ARM repeat"/>
    <property type="match status" value="3"/>
</dbReference>
<evidence type="ECO:0000256" key="1">
    <source>
        <dbReference type="ARBA" id="ARBA00004604"/>
    </source>
</evidence>
<dbReference type="GO" id="GO:0000462">
    <property type="term" value="P:maturation of SSU-rRNA from tricistronic rRNA transcript (SSU-rRNA, 5.8S rRNA, LSU-rRNA)"/>
    <property type="evidence" value="ECO:0007669"/>
    <property type="project" value="TreeGrafter"/>
</dbReference>
<comment type="caution">
    <text evidence="8">The sequence shown here is derived from an EMBL/GenBank/DDBJ whole genome shotgun (WGS) entry which is preliminary data.</text>
</comment>
<keyword evidence="4" id="KW-0698">rRNA processing</keyword>
<dbReference type="PANTHER" id="PTHR13457:SF1">
    <property type="entry name" value="HEAT REPEAT-CONTAINING PROTEIN 1"/>
    <property type="match status" value="1"/>
</dbReference>
<keyword evidence="3" id="KW-0690">Ribosome biogenesis</keyword>
<dbReference type="InterPro" id="IPR056384">
    <property type="entry name" value="ARM_At3g06530"/>
</dbReference>
<dbReference type="InterPro" id="IPR012954">
    <property type="entry name" value="BP28_C_dom"/>
</dbReference>
<dbReference type="PANTHER" id="PTHR13457">
    <property type="entry name" value="BAP28"/>
    <property type="match status" value="1"/>
</dbReference>
<dbReference type="InterPro" id="IPR016024">
    <property type="entry name" value="ARM-type_fold"/>
</dbReference>
<dbReference type="Pfam" id="PF24477">
    <property type="entry name" value="ARM_At3g06530"/>
    <property type="match status" value="1"/>
</dbReference>
<keyword evidence="5" id="KW-0539">Nucleus</keyword>
<dbReference type="GO" id="GO:0030686">
    <property type="term" value="C:90S preribosome"/>
    <property type="evidence" value="ECO:0007669"/>
    <property type="project" value="TreeGrafter"/>
</dbReference>
<dbReference type="EMBL" id="JACGWM010000003">
    <property type="protein sequence ID" value="KAL0382271.1"/>
    <property type="molecule type" value="Genomic_DNA"/>
</dbReference>
<dbReference type="Pfam" id="PF08146">
    <property type="entry name" value="BP28CT"/>
    <property type="match status" value="1"/>
</dbReference>
<evidence type="ECO:0000259" key="7">
    <source>
        <dbReference type="SMART" id="SM01036"/>
    </source>
</evidence>
<evidence type="ECO:0000256" key="2">
    <source>
        <dbReference type="ARBA" id="ARBA00010559"/>
    </source>
</evidence>
<organism evidence="8">
    <name type="scientific">Sesamum calycinum</name>
    <dbReference type="NCBI Taxonomy" id="2727403"/>
    <lineage>
        <taxon>Eukaryota</taxon>
        <taxon>Viridiplantae</taxon>
        <taxon>Streptophyta</taxon>
        <taxon>Embryophyta</taxon>
        <taxon>Tracheophyta</taxon>
        <taxon>Spermatophyta</taxon>
        <taxon>Magnoliopsida</taxon>
        <taxon>eudicotyledons</taxon>
        <taxon>Gunneridae</taxon>
        <taxon>Pentapetalae</taxon>
        <taxon>asterids</taxon>
        <taxon>lamiids</taxon>
        <taxon>Lamiales</taxon>
        <taxon>Pedaliaceae</taxon>
        <taxon>Sesamum</taxon>
    </lineage>
</organism>
<evidence type="ECO:0000256" key="4">
    <source>
        <dbReference type="ARBA" id="ARBA00022552"/>
    </source>
</evidence>
<dbReference type="InterPro" id="IPR040191">
    <property type="entry name" value="UTP10"/>
</dbReference>
<dbReference type="InterPro" id="IPR056473">
    <property type="entry name" value="HEAT_Utp10/HEAT1"/>
</dbReference>
<sequence length="2170" mass="242154">MAGTSISSQLKAIKDVLNVSADPEPGRRRPLTRPSVLFDAKAAADIDLDTILNIALSGLEVLISMEERFRNYKNDLFSYQSKELDRELVGQEENNRINASISSYLRLLSGYLELHSSLKTLEYLIRRYKVHVYSAEDLILCALPYHDTHVFVQIVQLINTGNNRWKFLDGVKTSGARPPREVIVQQCIRDLGVLEAICNYATPVKKIQPSKHVIGFCTAVIFEVLGLVTIDNNIVKRILPYVNSGLQPGARGLNQKAGALMIVSLLAQKAALGSNVVKSLLHSVADIARVEAKERASICGNNPKKTMDVLSDIRDISGILSGLTKDFNIDKFLAVFLDSLLEYSASDDLCHQTLLSIIETVPVKVYVDRIVSRLLSMSMKISQGKVNSVSSESGNHGKQILVSICDKYPNESRGAFYNFLKDAKLQSKKVSSGYDFLCKILDEHLDSSQEISNPKVLFALEHSEAEIRRSAVLGLDVVNILREKANASKKFGAIQDALFRRLYDDDLNVVLAVLELKNLSEILSSAHLIEAVKYVLQRCIETLLSGSLTNTSPMGIAALSCLQQVIKNFKDQEQYVMMLATTIFPLLLIRPKTQRLNLKALELAKELKWPLYESLVLLPESEKKLDLGRISSINVENISKLAEIFSLSPVEYMAWLVKCCDSHELSRTLFFLVLLQSLKVLKMGVGQFCAFLDSCLPILKNEWEMLESVGISAEQSKKRIMDSDCRGFLDDLGINVKDLNAEILACLFLRLSEAFIAAASEDVSLDMKGVWECKLQELFLFFACHSKDAFRKHLEYLFMKCKSSLARIMLKLFTEEGLAILPSSLVICFAIFVPLFCMRVSCPAFPLLLKFESLQSFSHICSQLDESSAGQFLAEFPSVLIPLSSDNQNVRAAAMSCIEELFALWSRICRNGNNRTWLHFLGELLCLIIQQKKILLSDRDILASFFSSLLGSSSDSLLVQDAIGKRFDASTKDDILVFMVAHALGLSSHAKLKILSLIKGVGNKLMSISGVRSLLNDLLEIRRQYYLADGKLCHRLSQNEVNILCLLLESCTRPASSHEVHDCGEFILKALQVNGAEGSAIVEPCMTVLRNLSSSLYGDMKTETQERLFRNLLVLFRSANGDIQNSTRDALLRINLDCSIVGRVLDSILDQKIYSVGSSHRKKQKKSVKLNDPDQSNDATPNRESTLSMLTAFLDVLLMKKNIDNRTSLVGPLFKLLHLIFTNNEWMLKAADQDKVSIVSSGTPHTVPDAAAYVQQSLLLTLEDISASIGNDIPHKDIVHNFDLQLLVSCARTSGNAVTRNHVFSLITTLVKIIPDKVLDQILDILCAIGESTVTQYSTTIGESIGIAIHSVCLKALYQQLYHAGYQGPRIQINYYRTLGEAESLGSLLFLLFHSLISRKSLRSLLVSEQSLDNLALVISKQWEYEFALQLCEQYSCTIWLPSLILALQKIGSNGLSEDTFMQMLVAMQFVANKLRDPEISYKLETDEDLSKEYIFMSVDVLTPTRIELCRVWLVNLWSKLYIMRLIDLKKKHTGVPAVVKSELKEYIRDVLKTLTRDLLPSTYFTVMVKLIRNVDKNVRKKALGLLCETVKDLGTNAKLVKKGSISSFRSLWLNLKETSLESFDNLCLEILTLLDASDDDSSTSLNLAAISALEVLANRFPSHDRVFTVCLGSVCKRICSDNSSLSSHCLRATGALVNALGPRALPELPNVMECVLRRSRDVSSVAVETKRTVNRATGSSNSVESLFMSILLTLEAVVNKLAGFLNPYLADILRLIVLHPLSFSPLELNLKLKADIVRKLITEKIPVRLLLPPVLSMYSDAIKSGESSLSIVFEMLGNLNPDSVQNIDVVEQNVINAVVTLTMKLTETMFRPLFIKTIEWSGLNVEGDENTPVKANSRAMSFYSLVNKLAESHRSLFVPYFKYLLDGCVRGLVGAEDTKPGLTQKKKKAKLSYNAKDRDDALSLQAWHLRALILSSLHKCFLYDTGSAKFLDSSNFQARAIFCFLKRYTLSSCLIYVEIQTTSHVLACTLDCIQNQVLLKPLVSQLVMDPPVSIENHPNVPSVKEVDELLVACVGQMAVTAGSDLLWKPLNHEVLMHTRSEKVRARILGLRIVKSLLENLKEEYLVLLPETIPFLGELLEDAELSVKSLAQEILKEMETMSGESLRQYL</sequence>
<evidence type="ECO:0000256" key="6">
    <source>
        <dbReference type="ARBA" id="ARBA00023274"/>
    </source>
</evidence>